<reference evidence="2" key="1">
    <citation type="submission" date="2018-06" db="EMBL/GenBank/DDBJ databases">
        <authorList>
            <person name="Zhirakovskaya E."/>
        </authorList>
    </citation>
    <scope>NUCLEOTIDE SEQUENCE</scope>
</reference>
<dbReference type="InterPro" id="IPR003814">
    <property type="entry name" value="FmdEsu_dom"/>
</dbReference>
<dbReference type="EMBL" id="UOGF01000117">
    <property type="protein sequence ID" value="VAX33693.1"/>
    <property type="molecule type" value="Genomic_DNA"/>
</dbReference>
<dbReference type="PIRSF" id="PIRSF006578">
    <property type="entry name" value="FwdE"/>
    <property type="match status" value="1"/>
</dbReference>
<feature type="domain" description="Formylmethanofuran dehydrogenase subunit E" evidence="1">
    <location>
        <begin position="11"/>
        <end position="147"/>
    </location>
</feature>
<dbReference type="SUPFAM" id="SSF143555">
    <property type="entry name" value="FwdE-like"/>
    <property type="match status" value="1"/>
</dbReference>
<dbReference type="AlphaFoldDB" id="A0A3B1DA32"/>
<protein>
    <recommendedName>
        <fullName evidence="1">Formylmethanofuran dehydrogenase subunit E domain-containing protein</fullName>
    </recommendedName>
</protein>
<dbReference type="PANTHER" id="PTHR39418:SF1">
    <property type="entry name" value="DEHYDROGENASE"/>
    <property type="match status" value="1"/>
</dbReference>
<dbReference type="PANTHER" id="PTHR39418">
    <property type="entry name" value="DEHYDROGENASE-RELATED"/>
    <property type="match status" value="1"/>
</dbReference>
<proteinExistence type="predicted"/>
<dbReference type="InterPro" id="IPR026328">
    <property type="entry name" value="FmdE"/>
</dbReference>
<sequence length="197" mass="21789">MKKVFQDAVDFHRHLCLDIAVGYRAAEILVREMGDELKNMKEVVALVGNQTCALDAIQEITGCTFGKRNLILTQVGKPVYILQNTKTGNSVRAYCRYWDSFDHTEFRALRKAVKKPDATAEQKTTLERLTKEAIDKILSAPESELFQVSHIVLPAPKISGKYPAAACDICGEHTDEALLTEASGKKCCPECATKKAA</sequence>
<name>A0A3B1DA32_9ZZZZ</name>
<accession>A0A3B1DA32</accession>
<gene>
    <name evidence="2" type="ORF">MNBD_NITROSPIRAE01-2226</name>
</gene>
<dbReference type="Gene3D" id="3.30.1330.130">
    <property type="match status" value="1"/>
</dbReference>
<dbReference type="InterPro" id="IPR053194">
    <property type="entry name" value="tRNA_methyltr_O"/>
</dbReference>
<evidence type="ECO:0000259" key="1">
    <source>
        <dbReference type="Pfam" id="PF02663"/>
    </source>
</evidence>
<dbReference type="Pfam" id="PF02663">
    <property type="entry name" value="FmdE"/>
    <property type="match status" value="1"/>
</dbReference>
<organism evidence="2">
    <name type="scientific">hydrothermal vent metagenome</name>
    <dbReference type="NCBI Taxonomy" id="652676"/>
    <lineage>
        <taxon>unclassified sequences</taxon>
        <taxon>metagenomes</taxon>
        <taxon>ecological metagenomes</taxon>
    </lineage>
</organism>
<evidence type="ECO:0000313" key="2">
    <source>
        <dbReference type="EMBL" id="VAX33693.1"/>
    </source>
</evidence>